<keyword evidence="2" id="KW-1185">Reference proteome</keyword>
<proteinExistence type="predicted"/>
<sequence length="214" mass="24030">MASPTASPYEAEYYAARDLYDTDLKGCIDAAEDNLLNPLLPPYFMVMNLVLIVSALDNWDDAEMFRLSAEKIYEETFEDATNSNDEGSLEALAELREELDALKRFKLEDMLGEHGFDYDRPFDSDSILGTENSRRTFWQEDSADENDDDEDMNNIGDDNVLEGAHEELSLELETKDLELPVHPGTLQNPTEVAGTAEAAPLTKRAEEKVVVVPK</sequence>
<evidence type="ECO:0000313" key="2">
    <source>
        <dbReference type="Proteomes" id="UP000651452"/>
    </source>
</evidence>
<reference evidence="1" key="1">
    <citation type="submission" date="2018-12" db="EMBL/GenBank/DDBJ databases">
        <authorList>
            <person name="Syme R.A."/>
            <person name="Farfan-Caceres L."/>
            <person name="Lichtenzveig J."/>
        </authorList>
    </citation>
    <scope>NUCLEOTIDE SEQUENCE</scope>
    <source>
        <strain evidence="1">Al4</strain>
    </source>
</reference>
<evidence type="ECO:0000313" key="1">
    <source>
        <dbReference type="EMBL" id="KAF9690627.1"/>
    </source>
</evidence>
<dbReference type="Proteomes" id="UP000651452">
    <property type="component" value="Unassembled WGS sequence"/>
</dbReference>
<accession>A0A8H7IU65</accession>
<dbReference type="AlphaFoldDB" id="A0A8H7IU65"/>
<name>A0A8H7IU65_9PLEO</name>
<protein>
    <submittedName>
        <fullName evidence="1">Uncharacterized protein</fullName>
    </submittedName>
</protein>
<gene>
    <name evidence="1" type="ORF">EKO04_011404</name>
</gene>
<dbReference type="OrthoDB" id="3800288at2759"/>
<dbReference type="EMBL" id="RZGK01000023">
    <property type="protein sequence ID" value="KAF9690627.1"/>
    <property type="molecule type" value="Genomic_DNA"/>
</dbReference>
<reference evidence="1" key="2">
    <citation type="submission" date="2020-09" db="EMBL/GenBank/DDBJ databases">
        <title>Reference genome assembly for Australian Ascochyta lentis isolate Al4.</title>
        <authorList>
            <person name="Lee R.C."/>
            <person name="Farfan-Caceres L.M."/>
            <person name="Debler J.W."/>
            <person name="Williams A.H."/>
            <person name="Henares B.M."/>
        </authorList>
    </citation>
    <scope>NUCLEOTIDE SEQUENCE</scope>
    <source>
        <strain evidence="1">Al4</strain>
    </source>
</reference>
<comment type="caution">
    <text evidence="1">The sequence shown here is derived from an EMBL/GenBank/DDBJ whole genome shotgun (WGS) entry which is preliminary data.</text>
</comment>
<organism evidence="1 2">
    <name type="scientific">Ascochyta lentis</name>
    <dbReference type="NCBI Taxonomy" id="205686"/>
    <lineage>
        <taxon>Eukaryota</taxon>
        <taxon>Fungi</taxon>
        <taxon>Dikarya</taxon>
        <taxon>Ascomycota</taxon>
        <taxon>Pezizomycotina</taxon>
        <taxon>Dothideomycetes</taxon>
        <taxon>Pleosporomycetidae</taxon>
        <taxon>Pleosporales</taxon>
        <taxon>Pleosporineae</taxon>
        <taxon>Didymellaceae</taxon>
        <taxon>Ascochyta</taxon>
    </lineage>
</organism>